<evidence type="ECO:0000313" key="2">
    <source>
        <dbReference type="EMBL" id="MBL4936975.1"/>
    </source>
</evidence>
<name>A0ABS1TC99_9CLOT</name>
<dbReference type="RefSeq" id="WP_202749732.1">
    <property type="nucleotide sequence ID" value="NZ_JAESWC010000009.1"/>
</dbReference>
<dbReference type="CDD" id="cd04301">
    <property type="entry name" value="NAT_SF"/>
    <property type="match status" value="1"/>
</dbReference>
<dbReference type="InterPro" id="IPR016181">
    <property type="entry name" value="Acyl_CoA_acyltransferase"/>
</dbReference>
<accession>A0ABS1TC99</accession>
<dbReference type="InterPro" id="IPR000182">
    <property type="entry name" value="GNAT_dom"/>
</dbReference>
<feature type="domain" description="N-acetyltransferase" evidence="1">
    <location>
        <begin position="17"/>
        <end position="179"/>
    </location>
</feature>
<keyword evidence="3" id="KW-1185">Reference proteome</keyword>
<dbReference type="Gene3D" id="3.40.630.30">
    <property type="match status" value="1"/>
</dbReference>
<evidence type="ECO:0000313" key="3">
    <source>
        <dbReference type="Proteomes" id="UP000632377"/>
    </source>
</evidence>
<dbReference type="EMBL" id="JAESWC010000009">
    <property type="protein sequence ID" value="MBL4936975.1"/>
    <property type="molecule type" value="Genomic_DNA"/>
</dbReference>
<proteinExistence type="predicted"/>
<organism evidence="2 3">
    <name type="scientific">Clostridium rhizosphaerae</name>
    <dbReference type="NCBI Taxonomy" id="2803861"/>
    <lineage>
        <taxon>Bacteria</taxon>
        <taxon>Bacillati</taxon>
        <taxon>Bacillota</taxon>
        <taxon>Clostridia</taxon>
        <taxon>Eubacteriales</taxon>
        <taxon>Clostridiaceae</taxon>
        <taxon>Clostridium</taxon>
    </lineage>
</organism>
<dbReference type="SUPFAM" id="SSF55729">
    <property type="entry name" value="Acyl-CoA N-acyltransferases (Nat)"/>
    <property type="match status" value="1"/>
</dbReference>
<comment type="caution">
    <text evidence="2">The sequence shown here is derived from an EMBL/GenBank/DDBJ whole genome shotgun (WGS) entry which is preliminary data.</text>
</comment>
<dbReference type="PROSITE" id="PS51186">
    <property type="entry name" value="GNAT"/>
    <property type="match status" value="1"/>
</dbReference>
<reference evidence="2 3" key="1">
    <citation type="submission" date="2021-01" db="EMBL/GenBank/DDBJ databases">
        <title>Genome public.</title>
        <authorList>
            <person name="Liu C."/>
            <person name="Sun Q."/>
        </authorList>
    </citation>
    <scope>NUCLEOTIDE SEQUENCE [LARGE SCALE GENOMIC DNA]</scope>
    <source>
        <strain evidence="2 3">YIM B02515</strain>
    </source>
</reference>
<sequence>MEEIIYNELKENEIDTELFSSFNRHQDVKKCWRKEDGKWILKDIAFVEHWGAEEYEYLVRCLKNTIKTGGTVFGAFKNNSLVGFASIESGFFGTHNEYLELSCIHTSYESRGLGVGKKLFSLICKKAKDMGAKKLYISAHSSEESQAFYKAMGCIEAEEYNSKSVEKEPCDCQLEFRLD</sequence>
<protein>
    <submittedName>
        <fullName evidence="2">GNAT family N-acetyltransferase</fullName>
    </submittedName>
</protein>
<gene>
    <name evidence="2" type="ORF">JK636_14570</name>
</gene>
<dbReference type="Proteomes" id="UP000632377">
    <property type="component" value="Unassembled WGS sequence"/>
</dbReference>
<evidence type="ECO:0000259" key="1">
    <source>
        <dbReference type="PROSITE" id="PS51186"/>
    </source>
</evidence>
<dbReference type="Pfam" id="PF00583">
    <property type="entry name" value="Acetyltransf_1"/>
    <property type="match status" value="1"/>
</dbReference>